<sequence>MLQPAQARISKDADWPLWPALPLAPYGTRKTVLTEVLPGRLWTFDQLLGVFYVHVPIRMSVLRLDSGGLFVYAPVAPTKEVLKMLAPIIAAYGPVRHIVLPSVAPEHKANAGPFARKFPEATFWTTDRQYSFPANLPPTWLGLPRGAKTLPPSSTTDGPLAGELDFEVLTAKASKESVFQEAAFYHRSSRSLFVCDSIISVTSTPPPILLCEPEYRRALLYHARDDPLEKVDDTEEVRCKGWKRIVLFANFFMPGSLMALDPDVWLSAAPKSPMPELGWAGVLPFTWRNSVDVAFDNFAAGGAPTVAPIIQIILSRAPEASLAWLDRVCSWNFERVVPCHFDAPLQLKPSSFREAFIFLDKGENTIRSCDEDIAYVRDSLEGLPPDLALFPTKLGALRGKQCALLTET</sequence>
<evidence type="ECO:0000313" key="1">
    <source>
        <dbReference type="EMBL" id="KAL1514637.1"/>
    </source>
</evidence>
<accession>A0AB34J8H9</accession>
<dbReference type="Pfam" id="PF14234">
    <property type="entry name" value="DUF4336"/>
    <property type="match status" value="1"/>
</dbReference>
<organism evidence="1 2">
    <name type="scientific">Prymnesium parvum</name>
    <name type="common">Toxic golden alga</name>
    <dbReference type="NCBI Taxonomy" id="97485"/>
    <lineage>
        <taxon>Eukaryota</taxon>
        <taxon>Haptista</taxon>
        <taxon>Haptophyta</taxon>
        <taxon>Prymnesiophyceae</taxon>
        <taxon>Prymnesiales</taxon>
        <taxon>Prymnesiaceae</taxon>
        <taxon>Prymnesium</taxon>
    </lineage>
</organism>
<gene>
    <name evidence="1" type="ORF">AB1Y20_003730</name>
</gene>
<dbReference type="AlphaFoldDB" id="A0AB34J8H9"/>
<reference evidence="1 2" key="1">
    <citation type="journal article" date="2024" name="Science">
        <title>Giant polyketide synthase enzymes in the biosynthesis of giant marine polyether toxins.</title>
        <authorList>
            <person name="Fallon T.R."/>
            <person name="Shende V.V."/>
            <person name="Wierzbicki I.H."/>
            <person name="Pendleton A.L."/>
            <person name="Watervoot N.F."/>
            <person name="Auber R.P."/>
            <person name="Gonzalez D.J."/>
            <person name="Wisecaver J.H."/>
            <person name="Moore B.S."/>
        </authorList>
    </citation>
    <scope>NUCLEOTIDE SEQUENCE [LARGE SCALE GENOMIC DNA]</scope>
    <source>
        <strain evidence="1 2">12B1</strain>
    </source>
</reference>
<evidence type="ECO:0008006" key="3">
    <source>
        <dbReference type="Google" id="ProtNLM"/>
    </source>
</evidence>
<name>A0AB34J8H9_PRYPA</name>
<keyword evidence="2" id="KW-1185">Reference proteome</keyword>
<dbReference type="Proteomes" id="UP001515480">
    <property type="component" value="Unassembled WGS sequence"/>
</dbReference>
<dbReference type="EMBL" id="JBGBPQ010000012">
    <property type="protein sequence ID" value="KAL1514637.1"/>
    <property type="molecule type" value="Genomic_DNA"/>
</dbReference>
<evidence type="ECO:0000313" key="2">
    <source>
        <dbReference type="Proteomes" id="UP001515480"/>
    </source>
</evidence>
<dbReference type="InterPro" id="IPR025638">
    <property type="entry name" value="DUF4336"/>
</dbReference>
<comment type="caution">
    <text evidence="1">The sequence shown here is derived from an EMBL/GenBank/DDBJ whole genome shotgun (WGS) entry which is preliminary data.</text>
</comment>
<dbReference type="PANTHER" id="PTHR33835">
    <property type="entry name" value="YALI0C07656P"/>
    <property type="match status" value="1"/>
</dbReference>
<proteinExistence type="predicted"/>
<protein>
    <recommendedName>
        <fullName evidence="3">DUF4336 domain-containing protein</fullName>
    </recommendedName>
</protein>
<dbReference type="PANTHER" id="PTHR33835:SF2">
    <property type="entry name" value="LYSINE-TRNA LIGASE"/>
    <property type="match status" value="1"/>
</dbReference>